<evidence type="ECO:0000256" key="4">
    <source>
        <dbReference type="SAM" id="MobiDB-lite"/>
    </source>
</evidence>
<accession>A0A1C7ML22</accession>
<dbReference type="SUPFAM" id="SSF81383">
    <property type="entry name" value="F-box domain"/>
    <property type="match status" value="1"/>
</dbReference>
<dbReference type="PANTHER" id="PTHR47438">
    <property type="entry name" value="PHOSPHATE METABOLISM PROTEIN 8-RELATED"/>
    <property type="match status" value="1"/>
</dbReference>
<dbReference type="InterPro" id="IPR015943">
    <property type="entry name" value="WD40/YVTN_repeat-like_dom_sf"/>
</dbReference>
<evidence type="ECO:0000256" key="1">
    <source>
        <dbReference type="ARBA" id="ARBA00022574"/>
    </source>
</evidence>
<gene>
    <name evidence="6" type="primary">FBXW7_1</name>
    <name evidence="6" type="ORF">A0H81_02236</name>
</gene>
<dbReference type="OrthoDB" id="1065058at2759"/>
<dbReference type="Gene3D" id="1.20.1280.50">
    <property type="match status" value="1"/>
</dbReference>
<dbReference type="Proteomes" id="UP000092993">
    <property type="component" value="Unassembled WGS sequence"/>
</dbReference>
<feature type="compositionally biased region" description="Polar residues" evidence="4">
    <location>
        <begin position="60"/>
        <end position="91"/>
    </location>
</feature>
<dbReference type="Gene3D" id="2.130.10.10">
    <property type="entry name" value="YVTN repeat-like/Quinoprotein amine dehydrogenase"/>
    <property type="match status" value="1"/>
</dbReference>
<feature type="domain" description="F-box" evidence="5">
    <location>
        <begin position="448"/>
        <end position="494"/>
    </location>
</feature>
<evidence type="ECO:0000313" key="6">
    <source>
        <dbReference type="EMBL" id="OBZ77562.1"/>
    </source>
</evidence>
<keyword evidence="1 3" id="KW-0853">WD repeat</keyword>
<dbReference type="InterPro" id="IPR019775">
    <property type="entry name" value="WD40_repeat_CS"/>
</dbReference>
<feature type="repeat" description="WD" evidence="3">
    <location>
        <begin position="540"/>
        <end position="579"/>
    </location>
</feature>
<dbReference type="Pfam" id="PF12937">
    <property type="entry name" value="F-box-like"/>
    <property type="match status" value="1"/>
</dbReference>
<dbReference type="GO" id="GO:0006206">
    <property type="term" value="P:pyrimidine nucleobase metabolic process"/>
    <property type="evidence" value="ECO:0007669"/>
    <property type="project" value="TreeGrafter"/>
</dbReference>
<dbReference type="EMBL" id="LUGG01000002">
    <property type="protein sequence ID" value="OBZ77562.1"/>
    <property type="molecule type" value="Genomic_DNA"/>
</dbReference>
<evidence type="ECO:0000259" key="5">
    <source>
        <dbReference type="PROSITE" id="PS50181"/>
    </source>
</evidence>
<dbReference type="InterPro" id="IPR036047">
    <property type="entry name" value="F-box-like_dom_sf"/>
</dbReference>
<name>A0A1C7ML22_GRIFR</name>
<dbReference type="PROSITE" id="PS50082">
    <property type="entry name" value="WD_REPEATS_2"/>
    <property type="match status" value="2"/>
</dbReference>
<feature type="compositionally biased region" description="Polar residues" evidence="4">
    <location>
        <begin position="155"/>
        <end position="183"/>
    </location>
</feature>
<dbReference type="PROSITE" id="PS50181">
    <property type="entry name" value="FBOX"/>
    <property type="match status" value="1"/>
</dbReference>
<dbReference type="Pfam" id="PF00400">
    <property type="entry name" value="WD40"/>
    <property type="match status" value="2"/>
</dbReference>
<dbReference type="GO" id="GO:0008252">
    <property type="term" value="F:nucleotidase activity"/>
    <property type="evidence" value="ECO:0007669"/>
    <property type="project" value="TreeGrafter"/>
</dbReference>
<dbReference type="InterPro" id="IPR052791">
    <property type="entry name" value="SSM1_domain"/>
</dbReference>
<feature type="compositionally biased region" description="Polar residues" evidence="4">
    <location>
        <begin position="131"/>
        <end position="145"/>
    </location>
</feature>
<dbReference type="SUPFAM" id="SSF50978">
    <property type="entry name" value="WD40 repeat-like"/>
    <property type="match status" value="1"/>
</dbReference>
<feature type="compositionally biased region" description="Low complexity" evidence="4">
    <location>
        <begin position="92"/>
        <end position="105"/>
    </location>
</feature>
<feature type="compositionally biased region" description="Low complexity" evidence="4">
    <location>
        <begin position="16"/>
        <end position="30"/>
    </location>
</feature>
<organism evidence="6 7">
    <name type="scientific">Grifola frondosa</name>
    <name type="common">Maitake</name>
    <name type="synonym">Polyporus frondosus</name>
    <dbReference type="NCBI Taxonomy" id="5627"/>
    <lineage>
        <taxon>Eukaryota</taxon>
        <taxon>Fungi</taxon>
        <taxon>Dikarya</taxon>
        <taxon>Basidiomycota</taxon>
        <taxon>Agaricomycotina</taxon>
        <taxon>Agaricomycetes</taxon>
        <taxon>Polyporales</taxon>
        <taxon>Grifolaceae</taxon>
        <taxon>Grifola</taxon>
    </lineage>
</organism>
<reference evidence="6 7" key="1">
    <citation type="submission" date="2016-03" db="EMBL/GenBank/DDBJ databases">
        <title>Whole genome sequencing of Grifola frondosa 9006-11.</title>
        <authorList>
            <person name="Min B."/>
            <person name="Park H."/>
            <person name="Kim J.-G."/>
            <person name="Cho H."/>
            <person name="Oh Y.-L."/>
            <person name="Kong W.-S."/>
            <person name="Choi I.-G."/>
        </authorList>
    </citation>
    <scope>NUCLEOTIDE SEQUENCE [LARGE SCALE GENOMIC DNA]</scope>
    <source>
        <strain evidence="6 7">9006-11</strain>
    </source>
</reference>
<evidence type="ECO:0000313" key="7">
    <source>
        <dbReference type="Proteomes" id="UP000092993"/>
    </source>
</evidence>
<dbReference type="InterPro" id="IPR036322">
    <property type="entry name" value="WD40_repeat_dom_sf"/>
</dbReference>
<dbReference type="PANTHER" id="PTHR47438:SF1">
    <property type="entry name" value="PHOSPHATE METABOLISM PROTEIN 8-RELATED"/>
    <property type="match status" value="1"/>
</dbReference>
<feature type="compositionally biased region" description="Low complexity" evidence="4">
    <location>
        <begin position="189"/>
        <end position="212"/>
    </location>
</feature>
<comment type="caution">
    <text evidence="6">The sequence shown here is derived from an EMBL/GenBank/DDBJ whole genome shotgun (WGS) entry which is preliminary data.</text>
</comment>
<protein>
    <submittedName>
        <fullName evidence="6">F-box/WD repeat-containing protein 7</fullName>
    </submittedName>
</protein>
<keyword evidence="2" id="KW-0677">Repeat</keyword>
<dbReference type="PROSITE" id="PS50294">
    <property type="entry name" value="WD_REPEATS_REGION"/>
    <property type="match status" value="1"/>
</dbReference>
<dbReference type="SMART" id="SM00320">
    <property type="entry name" value="WD40"/>
    <property type="match status" value="3"/>
</dbReference>
<feature type="compositionally biased region" description="Polar residues" evidence="4">
    <location>
        <begin position="1"/>
        <end position="14"/>
    </location>
</feature>
<keyword evidence="7" id="KW-1185">Reference proteome</keyword>
<evidence type="ECO:0000256" key="3">
    <source>
        <dbReference type="PROSITE-ProRule" id="PRU00221"/>
    </source>
</evidence>
<proteinExistence type="predicted"/>
<sequence>MPPRNSAPSETPTRYSRATTRSTTAGTSSGLIKPRAYSTASLSSDVSGVTTIVPGKRNGELTSIQEDINFETGSDVSPNFTTGSPTSFMDQSLTTSNLSTSVSKLPGNASSRRDSMPAPRRTAPSVVASRRSVQSTTVSLFTSGSDAKVKAVPTTPRSRVMSTPRLPSQPKSPSPAVSRQPSSPGAPVKSTTTTPQSTPSKTPRTPSSKPSPQNTPGKKFPSLSSQSVPRSPQGKLNQQRAALLSESPAVLSRQFSDGVLTESPSLQFTIEEEPFSVWDGDDMTLEMVTDANDSEMEGALQGIHSLHARKLLHFKRLLERAQASTAAQLHALQAEVRMLREREQERDIGGATDAGADGYCTCGGKKRKEYWSGYRGNEDDGIGGEVDLATVLKGDGSGGFNEIEVRRAVRGLGRDDRMRLISIILDSCMPGDIRLQILLLEKYAKSTFDIIGNLAPDLAFKVFKWLTVEELLGVESVSKKWQEVVHLPALWKYHCLRITAMDPMPPKSPSKPQGWEPLYRSLHHRESNFKNALPQSVRFLNGHTNYCTTLLLRGKRLISGSYDETIRFWDIETGEMKKCLQVKKPVSCVDFLAEEEVFVVGFHDVGRVHLFSSVTFTPLQQLAGHLNGIRAVALSSKNLVSAGADKAIVCWDWRSGTKIVRFGQQTTVNIGVQIIGGGSREEEGRE</sequence>
<feature type="compositionally biased region" description="Polar residues" evidence="4">
    <location>
        <begin position="222"/>
        <end position="239"/>
    </location>
</feature>
<dbReference type="GO" id="GO:0009166">
    <property type="term" value="P:nucleotide catabolic process"/>
    <property type="evidence" value="ECO:0007669"/>
    <property type="project" value="TreeGrafter"/>
</dbReference>
<feature type="compositionally biased region" description="Polar residues" evidence="4">
    <location>
        <begin position="38"/>
        <end position="50"/>
    </location>
</feature>
<feature type="region of interest" description="Disordered" evidence="4">
    <location>
        <begin position="1"/>
        <end position="239"/>
    </location>
</feature>
<dbReference type="AlphaFoldDB" id="A0A1C7ML22"/>
<dbReference type="OMA" id="ANDSEME"/>
<dbReference type="CDD" id="cd22141">
    <property type="entry name" value="F-box_ScCDC4-like"/>
    <property type="match status" value="1"/>
</dbReference>
<feature type="repeat" description="WD" evidence="3">
    <location>
        <begin position="622"/>
        <end position="661"/>
    </location>
</feature>
<dbReference type="InterPro" id="IPR001680">
    <property type="entry name" value="WD40_rpt"/>
</dbReference>
<dbReference type="STRING" id="5627.A0A1C7ML22"/>
<evidence type="ECO:0000256" key="2">
    <source>
        <dbReference type="ARBA" id="ARBA00022737"/>
    </source>
</evidence>
<dbReference type="PROSITE" id="PS00678">
    <property type="entry name" value="WD_REPEATS_1"/>
    <property type="match status" value="1"/>
</dbReference>
<dbReference type="InterPro" id="IPR001810">
    <property type="entry name" value="F-box_dom"/>
</dbReference>